<evidence type="ECO:0000256" key="3">
    <source>
        <dbReference type="ARBA" id="ARBA00022475"/>
    </source>
</evidence>
<dbReference type="Proteomes" id="UP001242480">
    <property type="component" value="Unassembled WGS sequence"/>
</dbReference>
<evidence type="ECO:0000256" key="1">
    <source>
        <dbReference type="ARBA" id="ARBA00004651"/>
    </source>
</evidence>
<accession>A0ABU0JC20</accession>
<keyword evidence="4 7" id="KW-0812">Transmembrane</keyword>
<protein>
    <submittedName>
        <fullName evidence="9">Peptide/nickel transport system permease protein</fullName>
    </submittedName>
</protein>
<name>A0ABU0JC20_9HYPH</name>
<dbReference type="PROSITE" id="PS50928">
    <property type="entry name" value="ABC_TM1"/>
    <property type="match status" value="1"/>
</dbReference>
<evidence type="ECO:0000313" key="10">
    <source>
        <dbReference type="Proteomes" id="UP001242480"/>
    </source>
</evidence>
<reference evidence="9 10" key="1">
    <citation type="submission" date="2023-07" db="EMBL/GenBank/DDBJ databases">
        <title>Genomic Encyclopedia of Type Strains, Phase IV (KMG-IV): sequencing the most valuable type-strain genomes for metagenomic binning, comparative biology and taxonomic classification.</title>
        <authorList>
            <person name="Goeker M."/>
        </authorList>
    </citation>
    <scope>NUCLEOTIDE SEQUENCE [LARGE SCALE GENOMIC DNA]</scope>
    <source>
        <strain evidence="9 10">DSM 19619</strain>
    </source>
</reference>
<feature type="domain" description="ABC transmembrane type-1" evidence="8">
    <location>
        <begin position="105"/>
        <end position="315"/>
    </location>
</feature>
<dbReference type="Pfam" id="PF00528">
    <property type="entry name" value="BPD_transp_1"/>
    <property type="match status" value="1"/>
</dbReference>
<gene>
    <name evidence="9" type="ORF">QO011_004859</name>
</gene>
<dbReference type="EMBL" id="JAUSVX010000010">
    <property type="protein sequence ID" value="MDQ0471832.1"/>
    <property type="molecule type" value="Genomic_DNA"/>
</dbReference>
<feature type="transmembrane region" description="Helical" evidence="7">
    <location>
        <begin position="292"/>
        <end position="311"/>
    </location>
</feature>
<dbReference type="InterPro" id="IPR035906">
    <property type="entry name" value="MetI-like_sf"/>
</dbReference>
<dbReference type="Pfam" id="PF19300">
    <property type="entry name" value="BPD_transp_1_N"/>
    <property type="match status" value="1"/>
</dbReference>
<feature type="transmembrane region" description="Helical" evidence="7">
    <location>
        <begin position="185"/>
        <end position="208"/>
    </location>
</feature>
<evidence type="ECO:0000256" key="4">
    <source>
        <dbReference type="ARBA" id="ARBA00022692"/>
    </source>
</evidence>
<comment type="similarity">
    <text evidence="7">Belongs to the binding-protein-dependent transport system permease family.</text>
</comment>
<feature type="transmembrane region" description="Helical" evidence="7">
    <location>
        <begin position="109"/>
        <end position="130"/>
    </location>
</feature>
<keyword evidence="10" id="KW-1185">Reference proteome</keyword>
<evidence type="ECO:0000256" key="7">
    <source>
        <dbReference type="RuleBase" id="RU363032"/>
    </source>
</evidence>
<evidence type="ECO:0000259" key="8">
    <source>
        <dbReference type="PROSITE" id="PS50928"/>
    </source>
</evidence>
<evidence type="ECO:0000256" key="5">
    <source>
        <dbReference type="ARBA" id="ARBA00022989"/>
    </source>
</evidence>
<dbReference type="InterPro" id="IPR045621">
    <property type="entry name" value="BPD_transp_1_N"/>
</dbReference>
<dbReference type="PANTHER" id="PTHR43163:SF6">
    <property type="entry name" value="DIPEPTIDE TRANSPORT SYSTEM PERMEASE PROTEIN DPPB-RELATED"/>
    <property type="match status" value="1"/>
</dbReference>
<dbReference type="SUPFAM" id="SSF161098">
    <property type="entry name" value="MetI-like"/>
    <property type="match status" value="1"/>
</dbReference>
<evidence type="ECO:0000313" key="9">
    <source>
        <dbReference type="EMBL" id="MDQ0471832.1"/>
    </source>
</evidence>
<comment type="caution">
    <text evidence="9">The sequence shown here is derived from an EMBL/GenBank/DDBJ whole genome shotgun (WGS) entry which is preliminary data.</text>
</comment>
<feature type="transmembrane region" description="Helical" evidence="7">
    <location>
        <begin position="20"/>
        <end position="37"/>
    </location>
</feature>
<comment type="subcellular location">
    <subcellularLocation>
        <location evidence="1 7">Cell membrane</location>
        <topology evidence="1 7">Multi-pass membrane protein</topology>
    </subcellularLocation>
</comment>
<dbReference type="Gene3D" id="1.10.3720.10">
    <property type="entry name" value="MetI-like"/>
    <property type="match status" value="1"/>
</dbReference>
<keyword evidence="5 7" id="KW-1133">Transmembrane helix</keyword>
<dbReference type="CDD" id="cd06261">
    <property type="entry name" value="TM_PBP2"/>
    <property type="match status" value="1"/>
</dbReference>
<sequence length="327" mass="34309">MAVSALRPGPVARLAARRLVFAVLSLLVVATVVFWAIELLPGDAAQRILGRDATAQALAALRERLHLADPAPMRYLHWLGGVLHGDFGTSLAANRPVLPYVGARLADTLLLAGAALAIHIPLSIGLGLVAASARRDGLVDTLLSVAVLLGMSVPEFVIGIALVAWLSTAWGWFPPLALIDQARSFGQVVLLLALPVLTLNLVMTAYVVRQTRASMIEILQSDFVRAASLRGLSRSRVLLRHALPSAVGPAVNAIALNAGWLVGGIVVVEAVFNYPGLGRLLVEAIGNHDVPLVQGAAMALAAVYVVVNLAADVATTLLNPKLRTALP</sequence>
<feature type="transmembrane region" description="Helical" evidence="7">
    <location>
        <begin position="250"/>
        <end position="272"/>
    </location>
</feature>
<evidence type="ECO:0000256" key="2">
    <source>
        <dbReference type="ARBA" id="ARBA00022448"/>
    </source>
</evidence>
<feature type="transmembrane region" description="Helical" evidence="7">
    <location>
        <begin position="142"/>
        <end position="165"/>
    </location>
</feature>
<organism evidence="9 10">
    <name type="scientific">Labrys wisconsinensis</name>
    <dbReference type="NCBI Taxonomy" id="425677"/>
    <lineage>
        <taxon>Bacteria</taxon>
        <taxon>Pseudomonadati</taxon>
        <taxon>Pseudomonadota</taxon>
        <taxon>Alphaproteobacteria</taxon>
        <taxon>Hyphomicrobiales</taxon>
        <taxon>Xanthobacteraceae</taxon>
        <taxon>Labrys</taxon>
    </lineage>
</organism>
<keyword evidence="6 7" id="KW-0472">Membrane</keyword>
<keyword evidence="3" id="KW-1003">Cell membrane</keyword>
<keyword evidence="2 7" id="KW-0813">Transport</keyword>
<dbReference type="PANTHER" id="PTHR43163">
    <property type="entry name" value="DIPEPTIDE TRANSPORT SYSTEM PERMEASE PROTEIN DPPB-RELATED"/>
    <property type="match status" value="1"/>
</dbReference>
<dbReference type="RefSeq" id="WP_307277640.1">
    <property type="nucleotide sequence ID" value="NZ_JAUSVX010000010.1"/>
</dbReference>
<dbReference type="InterPro" id="IPR000515">
    <property type="entry name" value="MetI-like"/>
</dbReference>
<proteinExistence type="inferred from homology"/>
<evidence type="ECO:0000256" key="6">
    <source>
        <dbReference type="ARBA" id="ARBA00023136"/>
    </source>
</evidence>